<accession>A0A848KW86</accession>
<dbReference type="Pfam" id="PF13622">
    <property type="entry name" value="4HBT_3"/>
    <property type="match status" value="1"/>
</dbReference>
<comment type="caution">
    <text evidence="2">The sequence shown here is derived from an EMBL/GenBank/DDBJ whole genome shotgun (WGS) entry which is preliminary data.</text>
</comment>
<dbReference type="InterPro" id="IPR049449">
    <property type="entry name" value="TesB_ACOT8-like_N"/>
</dbReference>
<keyword evidence="3" id="KW-1185">Reference proteome</keyword>
<dbReference type="InterPro" id="IPR042171">
    <property type="entry name" value="Acyl-CoA_hotdog"/>
</dbReference>
<dbReference type="EMBL" id="JABBNB010000014">
    <property type="protein sequence ID" value="NMO02502.1"/>
    <property type="molecule type" value="Genomic_DNA"/>
</dbReference>
<evidence type="ECO:0000313" key="3">
    <source>
        <dbReference type="Proteomes" id="UP000550729"/>
    </source>
</evidence>
<evidence type="ECO:0000313" key="2">
    <source>
        <dbReference type="EMBL" id="NMO02502.1"/>
    </source>
</evidence>
<sequence length="280" mass="30096">MEPTAFFAPADDGRLIPTRFSRSLWADDMLHGPAVCGVAARFAETRYGREGFRPARFTIDLFKAARNRPTSAVGRIVRDGGRIRTVEVDVVQEGDGDDVVTVARSTTVFVRESANPPGQRWQRAAVAPAATGVPADDLAPYYSLADDASSWTRDMTALQAPVRKRMSTALVPIVEDERLTPFQRTVLAAEATSLMGNWGSTGIGFINCDVTVVIVRLPDAGRITVETDSHLEADGISTSTANLYDSGGQFATGIVVGVNNAASEIDFTVIDPKERYAEGA</sequence>
<name>A0A848KW86_9ACTN</name>
<feature type="domain" description="Acyl-CoA thioesterase-like N-terminal HotDog" evidence="1">
    <location>
        <begin position="25"/>
        <end position="107"/>
    </location>
</feature>
<dbReference type="Gene3D" id="2.40.160.210">
    <property type="entry name" value="Acyl-CoA thioesterase, double hotdog domain"/>
    <property type="match status" value="1"/>
</dbReference>
<evidence type="ECO:0000259" key="1">
    <source>
        <dbReference type="Pfam" id="PF13622"/>
    </source>
</evidence>
<protein>
    <submittedName>
        <fullName evidence="2">Thioesterase family protein</fullName>
    </submittedName>
</protein>
<dbReference type="Proteomes" id="UP000550729">
    <property type="component" value="Unassembled WGS sequence"/>
</dbReference>
<proteinExistence type="predicted"/>
<organism evidence="2 3">
    <name type="scientific">Gordonia asplenii</name>
    <dbReference type="NCBI Taxonomy" id="2725283"/>
    <lineage>
        <taxon>Bacteria</taxon>
        <taxon>Bacillati</taxon>
        <taxon>Actinomycetota</taxon>
        <taxon>Actinomycetes</taxon>
        <taxon>Mycobacteriales</taxon>
        <taxon>Gordoniaceae</taxon>
        <taxon>Gordonia</taxon>
    </lineage>
</organism>
<dbReference type="InterPro" id="IPR029069">
    <property type="entry name" value="HotDog_dom_sf"/>
</dbReference>
<reference evidence="2 3" key="1">
    <citation type="submission" date="2020-04" db="EMBL/GenBank/DDBJ databases">
        <title>Gordonia sp. nov. TBRC 11910.</title>
        <authorList>
            <person name="Suriyachadkun C."/>
        </authorList>
    </citation>
    <scope>NUCLEOTIDE SEQUENCE [LARGE SCALE GENOMIC DNA]</scope>
    <source>
        <strain evidence="2 3">TBRC 11910</strain>
    </source>
</reference>
<gene>
    <name evidence="2" type="ORF">HH308_14900</name>
</gene>
<dbReference type="AlphaFoldDB" id="A0A848KW86"/>
<dbReference type="SUPFAM" id="SSF54637">
    <property type="entry name" value="Thioesterase/thiol ester dehydrase-isomerase"/>
    <property type="match status" value="1"/>
</dbReference>
<dbReference type="RefSeq" id="WP_170195003.1">
    <property type="nucleotide sequence ID" value="NZ_JABBNB010000014.1"/>
</dbReference>